<name>A0AAE6NUJ7_PARPN</name>
<evidence type="ECO:0000313" key="3">
    <source>
        <dbReference type="Proteomes" id="UP000326453"/>
    </source>
</evidence>
<organism evidence="2 3">
    <name type="scientific">Paracoccus pantotrophus</name>
    <name type="common">Thiosphaera pantotropha</name>
    <dbReference type="NCBI Taxonomy" id="82367"/>
    <lineage>
        <taxon>Bacteria</taxon>
        <taxon>Pseudomonadati</taxon>
        <taxon>Pseudomonadota</taxon>
        <taxon>Alphaproteobacteria</taxon>
        <taxon>Rhodobacterales</taxon>
        <taxon>Paracoccaceae</taxon>
        <taxon>Paracoccus</taxon>
    </lineage>
</organism>
<feature type="compositionally biased region" description="Basic residues" evidence="1">
    <location>
        <begin position="38"/>
        <end position="48"/>
    </location>
</feature>
<evidence type="ECO:0000313" key="2">
    <source>
        <dbReference type="EMBL" id="QFG36604.1"/>
    </source>
</evidence>
<reference evidence="2 3" key="1">
    <citation type="submission" date="2019-01" db="EMBL/GenBank/DDBJ databases">
        <title>Complete Genome Sequence and Annotation of the Paracoccus pantotrophus type strain DSM 2944.</title>
        <authorList>
            <person name="Bockwoldt J.A."/>
            <person name="Zimmermann M."/>
            <person name="Tiso T."/>
            <person name="Blank L.M."/>
        </authorList>
    </citation>
    <scope>NUCLEOTIDE SEQUENCE [LARGE SCALE GENOMIC DNA]</scope>
    <source>
        <strain evidence="2 3">DSM 2944</strain>
        <plasmid evidence="3">ppan2</plasmid>
    </source>
</reference>
<feature type="region of interest" description="Disordered" evidence="1">
    <location>
        <begin position="36"/>
        <end position="61"/>
    </location>
</feature>
<dbReference type="KEGG" id="ppan:ESD82_08335"/>
<gene>
    <name evidence="2" type="ORF">ESD82_08335</name>
</gene>
<dbReference type="AlphaFoldDB" id="A0AAE6NUJ7"/>
<dbReference type="Pfam" id="PF03928">
    <property type="entry name" value="HbpS-like"/>
    <property type="match status" value="1"/>
</dbReference>
<evidence type="ECO:0000256" key="1">
    <source>
        <dbReference type="SAM" id="MobiDB-lite"/>
    </source>
</evidence>
<dbReference type="InterPro" id="IPR038084">
    <property type="entry name" value="PduO/GlcC-like_sf"/>
</dbReference>
<evidence type="ECO:0008006" key="4">
    <source>
        <dbReference type="Google" id="ProtNLM"/>
    </source>
</evidence>
<keyword evidence="2" id="KW-0614">Plasmid</keyword>
<dbReference type="InterPro" id="IPR005624">
    <property type="entry name" value="PduO/GlcC-like"/>
</dbReference>
<accession>A0AAE6NUJ7</accession>
<sequence length="171" mass="17816">MEDKVPSVWSGPVKPDGRLHIVRGAIAFTSRACDVRSRRSRPISRRSPFRSGASRPEARQNLSLLREPAGPRATMGADTGAEFIATKPANDGLRGMDDRMVIQAGGLPIRIGGALVGGIGVGSAPSGDIDAGCTTEGLTAIAASARASRISWARSTGWTCPPQRAATRTAP</sequence>
<proteinExistence type="predicted"/>
<protein>
    <recommendedName>
        <fullName evidence="4">Heme-binding protein</fullName>
    </recommendedName>
</protein>
<dbReference type="Gene3D" id="3.30.450.150">
    <property type="entry name" value="Haem-degrading domain"/>
    <property type="match status" value="1"/>
</dbReference>
<dbReference type="EMBL" id="CP044425">
    <property type="protein sequence ID" value="QFG36604.1"/>
    <property type="molecule type" value="Genomic_DNA"/>
</dbReference>
<dbReference type="Proteomes" id="UP000326453">
    <property type="component" value="Plasmid pPAN2"/>
</dbReference>
<dbReference type="SUPFAM" id="SSF143744">
    <property type="entry name" value="GlcG-like"/>
    <property type="match status" value="1"/>
</dbReference>
<geneLocation type="plasmid" evidence="3">
    <name>ppan2</name>
</geneLocation>